<name>A0ABT8F626_9BACT</name>
<dbReference type="RefSeq" id="WP_320003951.1">
    <property type="nucleotide sequence ID" value="NZ_JAUHJS010000003.1"/>
</dbReference>
<dbReference type="Pfam" id="PF05973">
    <property type="entry name" value="Gp49"/>
    <property type="match status" value="1"/>
</dbReference>
<proteinExistence type="predicted"/>
<reference evidence="1" key="1">
    <citation type="submission" date="2023-06" db="EMBL/GenBank/DDBJ databases">
        <title>Cytophagales bacterium Strain LB-30, isolated from soil.</title>
        <authorList>
            <person name="Liu B."/>
        </authorList>
    </citation>
    <scope>NUCLEOTIDE SEQUENCE</scope>
    <source>
        <strain evidence="1">LB-30</strain>
    </source>
</reference>
<protein>
    <submittedName>
        <fullName evidence="1">Type II toxin-antitoxin system RelE/ParE family toxin</fullName>
    </submittedName>
</protein>
<dbReference type="EMBL" id="JAUHJS010000003">
    <property type="protein sequence ID" value="MDN4165426.1"/>
    <property type="molecule type" value="Genomic_DNA"/>
</dbReference>
<keyword evidence="2" id="KW-1185">Reference proteome</keyword>
<accession>A0ABT8F626</accession>
<comment type="caution">
    <text evidence="1">The sequence shown here is derived from an EMBL/GenBank/DDBJ whole genome shotgun (WGS) entry which is preliminary data.</text>
</comment>
<evidence type="ECO:0000313" key="2">
    <source>
        <dbReference type="Proteomes" id="UP001168552"/>
    </source>
</evidence>
<dbReference type="InterPro" id="IPR009241">
    <property type="entry name" value="HigB-like"/>
</dbReference>
<organism evidence="1 2">
    <name type="scientific">Shiella aurantiaca</name>
    <dbReference type="NCBI Taxonomy" id="3058365"/>
    <lineage>
        <taxon>Bacteria</taxon>
        <taxon>Pseudomonadati</taxon>
        <taxon>Bacteroidota</taxon>
        <taxon>Cytophagia</taxon>
        <taxon>Cytophagales</taxon>
        <taxon>Shiellaceae</taxon>
        <taxon>Shiella</taxon>
    </lineage>
</organism>
<sequence length="117" mass="14097">MDYKPESFREVLIYGDDFWEFYNQQAPKVKRKINWTIGVIRDLERVPEQCLKHIEGTDLYEIRVMLGNNIFRIFCFFDKGRLVVLLNAFQKKTQKTPKGEIEKALNLKRKYYEEQGK</sequence>
<dbReference type="Proteomes" id="UP001168552">
    <property type="component" value="Unassembled WGS sequence"/>
</dbReference>
<gene>
    <name evidence="1" type="ORF">QWY31_07930</name>
</gene>
<evidence type="ECO:0000313" key="1">
    <source>
        <dbReference type="EMBL" id="MDN4165426.1"/>
    </source>
</evidence>